<name>A0A6J6YLP2_9ZZZZ</name>
<sequence>MSWLDAHTYVAWLSAKTGKIYRLLSESEFEYAARGGTNTPWFWGGMSEKNKSCGYANFHDETSKAAHPNYVWSHALCDDSAAENNETGKYKANPFGLHDMLGNVREWVEDCHQIGYKAAPEDGSVREMQGECEKRVVRGGGWMDGPLTARSAYRYSEKENFRNYQVGFRVVVEMN</sequence>
<dbReference type="InterPro" id="IPR051043">
    <property type="entry name" value="Sulfatase_Mod_Factor_Kinase"/>
</dbReference>
<accession>A0A6J6YLP2</accession>
<gene>
    <name evidence="2" type="ORF">UFOPK2992_01462</name>
</gene>
<dbReference type="AlphaFoldDB" id="A0A6J6YLP2"/>
<dbReference type="InterPro" id="IPR005532">
    <property type="entry name" value="SUMF_dom"/>
</dbReference>
<reference evidence="2" key="1">
    <citation type="submission" date="2020-05" db="EMBL/GenBank/DDBJ databases">
        <authorList>
            <person name="Chiriac C."/>
            <person name="Salcher M."/>
            <person name="Ghai R."/>
            <person name="Kavagutti S V."/>
        </authorList>
    </citation>
    <scope>NUCLEOTIDE SEQUENCE</scope>
</reference>
<organism evidence="2">
    <name type="scientific">freshwater metagenome</name>
    <dbReference type="NCBI Taxonomy" id="449393"/>
    <lineage>
        <taxon>unclassified sequences</taxon>
        <taxon>metagenomes</taxon>
        <taxon>ecological metagenomes</taxon>
    </lineage>
</organism>
<feature type="domain" description="Sulfatase-modifying factor enzyme-like" evidence="1">
    <location>
        <begin position="2"/>
        <end position="171"/>
    </location>
</feature>
<protein>
    <submittedName>
        <fullName evidence="2">Unannotated protein</fullName>
    </submittedName>
</protein>
<dbReference type="InterPro" id="IPR016187">
    <property type="entry name" value="CTDL_fold"/>
</dbReference>
<evidence type="ECO:0000313" key="2">
    <source>
        <dbReference type="EMBL" id="CAB4809183.1"/>
    </source>
</evidence>
<dbReference type="InterPro" id="IPR042095">
    <property type="entry name" value="SUMF_sf"/>
</dbReference>
<dbReference type="PANTHER" id="PTHR23150">
    <property type="entry name" value="SULFATASE MODIFYING FACTOR 1, 2"/>
    <property type="match status" value="1"/>
</dbReference>
<dbReference type="EMBL" id="CAFAAI010000276">
    <property type="protein sequence ID" value="CAB4809183.1"/>
    <property type="molecule type" value="Genomic_DNA"/>
</dbReference>
<dbReference type="Pfam" id="PF03781">
    <property type="entry name" value="FGE-sulfatase"/>
    <property type="match status" value="1"/>
</dbReference>
<dbReference type="SUPFAM" id="SSF56436">
    <property type="entry name" value="C-type lectin-like"/>
    <property type="match status" value="1"/>
</dbReference>
<dbReference type="Gene3D" id="3.90.1580.10">
    <property type="entry name" value="paralog of FGE (formylglycine-generating enzyme)"/>
    <property type="match status" value="1"/>
</dbReference>
<dbReference type="PANTHER" id="PTHR23150:SF35">
    <property type="entry name" value="BLL6746 PROTEIN"/>
    <property type="match status" value="1"/>
</dbReference>
<evidence type="ECO:0000259" key="1">
    <source>
        <dbReference type="Pfam" id="PF03781"/>
    </source>
</evidence>
<proteinExistence type="predicted"/>
<dbReference type="GO" id="GO:0120147">
    <property type="term" value="F:formylglycine-generating oxidase activity"/>
    <property type="evidence" value="ECO:0007669"/>
    <property type="project" value="TreeGrafter"/>
</dbReference>